<reference evidence="1" key="1">
    <citation type="journal article" date="2020" name="Nature">
        <title>Giant virus diversity and host interactions through global metagenomics.</title>
        <authorList>
            <person name="Schulz F."/>
            <person name="Roux S."/>
            <person name="Paez-Espino D."/>
            <person name="Jungbluth S."/>
            <person name="Walsh D.A."/>
            <person name="Denef V.J."/>
            <person name="McMahon K.D."/>
            <person name="Konstantinidis K.T."/>
            <person name="Eloe-Fadrosh E.A."/>
            <person name="Kyrpides N.C."/>
            <person name="Woyke T."/>
        </authorList>
    </citation>
    <scope>NUCLEOTIDE SEQUENCE</scope>
    <source>
        <strain evidence="1">GVMAG-S-1074260-58</strain>
    </source>
</reference>
<dbReference type="InterPro" id="IPR036869">
    <property type="entry name" value="J_dom_sf"/>
</dbReference>
<dbReference type="AlphaFoldDB" id="A0A6C0JUC7"/>
<dbReference type="SUPFAM" id="SSF46565">
    <property type="entry name" value="Chaperone J-domain"/>
    <property type="match status" value="1"/>
</dbReference>
<dbReference type="EMBL" id="MN740709">
    <property type="protein sequence ID" value="QHU09355.1"/>
    <property type="molecule type" value="Genomic_DNA"/>
</dbReference>
<accession>A0A6C0JUC7</accession>
<sequence length="294" mass="35232">MNTLDLNISNYSLDELLNIFKLPLHYTSVDLRKAKQMVLRMHPDKCGHKKEYFLFFSAAYKLLFKVYEFRHRIQQDITVPSKYHTQHIDDEREHSMVWETFTKQPDFNARFNQLFEETIETSLVEDGYGEWFKHVEDLPPDTVRNVHDMNEHIYNKKQTLRDLMVYKGVSEVSYGNVGTNIDNHNETYQSELFSGLPYNDLKQVYTETVIPVTDDDFTEDKKRMSHLSMFDINRERDLQLQHDFDNANHETQLKQNYERDMENNTQRAFTLLKQDECMRNKMSKVVSKLLNIRY</sequence>
<evidence type="ECO:0008006" key="2">
    <source>
        <dbReference type="Google" id="ProtNLM"/>
    </source>
</evidence>
<organism evidence="1">
    <name type="scientific">viral metagenome</name>
    <dbReference type="NCBI Taxonomy" id="1070528"/>
    <lineage>
        <taxon>unclassified sequences</taxon>
        <taxon>metagenomes</taxon>
        <taxon>organismal metagenomes</taxon>
    </lineage>
</organism>
<name>A0A6C0JUC7_9ZZZZ</name>
<proteinExistence type="predicted"/>
<protein>
    <recommendedName>
        <fullName evidence="2">J domain-containing protein</fullName>
    </recommendedName>
</protein>
<evidence type="ECO:0000313" key="1">
    <source>
        <dbReference type="EMBL" id="QHU09355.1"/>
    </source>
</evidence>